<dbReference type="InterPro" id="IPR003869">
    <property type="entry name" value="Polysac_CapD-like"/>
</dbReference>
<reference evidence="3 4" key="1">
    <citation type="submission" date="2019-12" db="EMBL/GenBank/DDBJ databases">
        <title>Defluviitalea raffinosedens, isolated from a biogas fermenter, genome sequencing and characterization.</title>
        <authorList>
            <person name="Rettenmaier R."/>
            <person name="Schneider M."/>
            <person name="Neuhaus K."/>
            <person name="Liebl W."/>
            <person name="Zverlov V."/>
        </authorList>
    </citation>
    <scope>NUCLEOTIDE SEQUENCE [LARGE SCALE GENOMIC DNA]</scope>
    <source>
        <strain evidence="3 4">249c-K6</strain>
    </source>
</reference>
<protein>
    <submittedName>
        <fullName evidence="3">SDR family NAD(P)-dependent oxidoreductase</fullName>
    </submittedName>
</protein>
<dbReference type="PANTHER" id="PTHR43318">
    <property type="entry name" value="UDP-N-ACETYLGLUCOSAMINE 4,6-DEHYDRATASE"/>
    <property type="match status" value="1"/>
</dbReference>
<evidence type="ECO:0000256" key="1">
    <source>
        <dbReference type="ARBA" id="ARBA00007430"/>
    </source>
</evidence>
<evidence type="ECO:0000313" key="4">
    <source>
        <dbReference type="Proteomes" id="UP000483018"/>
    </source>
</evidence>
<organism evidence="3 4">
    <name type="scientific">Defluviitalea raffinosedens</name>
    <dbReference type="NCBI Taxonomy" id="1450156"/>
    <lineage>
        <taxon>Bacteria</taxon>
        <taxon>Bacillati</taxon>
        <taxon>Bacillota</taxon>
        <taxon>Clostridia</taxon>
        <taxon>Lachnospirales</taxon>
        <taxon>Defluviitaleaceae</taxon>
        <taxon>Defluviitalea</taxon>
    </lineage>
</organism>
<dbReference type="InterPro" id="IPR051203">
    <property type="entry name" value="Polysaccharide_Synthase-Rel"/>
</dbReference>
<dbReference type="Pfam" id="PF02719">
    <property type="entry name" value="Polysacc_synt_2"/>
    <property type="match status" value="1"/>
</dbReference>
<keyword evidence="4" id="KW-1185">Reference proteome</keyword>
<dbReference type="CDD" id="cd05237">
    <property type="entry name" value="UDP_invert_4-6DH_SDR_e"/>
    <property type="match status" value="1"/>
</dbReference>
<accession>A0A7C8HG14</accession>
<feature type="domain" description="Polysaccharide biosynthesis protein CapD-like" evidence="2">
    <location>
        <begin position="7"/>
        <end position="290"/>
    </location>
</feature>
<dbReference type="PANTHER" id="PTHR43318:SF2">
    <property type="entry name" value="UDP-N-ACETYLGLUCOSAMINE 4,6-DEHYDRATASE (INVERTING)"/>
    <property type="match status" value="1"/>
</dbReference>
<sequence>MFENKKILVLGGTGTIGQALVKKLIEYNPQVIRVFSRDEYKQFVMEQELGKRKNIRFLLGDIRDKERLERAMHGIDIVFYLAALKHVPACEYNPFEAVKTNVLGTQNVIECAINQKVERVIYTSSDKAISPTNTMGATKLLAERLMSSADYYKGGKRPIFAAVRFGNVMGSRGSVIPLFKQQILENKKITLTDPNMSRFMMSITQAVNLVLKATEYAQGGDIFVLKMPVINLKDLAEVVIEETRKKYNLPWDEEIKIETIGLRPGEKMYEELMTKEEALRAEELDEMFRIYPFVKALPVVNKHDISEYSTDSSKVQALSKEELRQLILNENLI</sequence>
<evidence type="ECO:0000259" key="2">
    <source>
        <dbReference type="Pfam" id="PF02719"/>
    </source>
</evidence>
<proteinExistence type="inferred from homology"/>
<dbReference type="InterPro" id="IPR036291">
    <property type="entry name" value="NAD(P)-bd_dom_sf"/>
</dbReference>
<comment type="similarity">
    <text evidence="1">Belongs to the polysaccharide synthase family.</text>
</comment>
<comment type="caution">
    <text evidence="3">The sequence shown here is derived from an EMBL/GenBank/DDBJ whole genome shotgun (WGS) entry which is preliminary data.</text>
</comment>
<name>A0A7C8HG14_9FIRM</name>
<gene>
    <name evidence="3" type="ORF">GND95_05475</name>
</gene>
<dbReference type="AlphaFoldDB" id="A0A7C8HG14"/>
<dbReference type="OrthoDB" id="9803111at2"/>
<evidence type="ECO:0000313" key="3">
    <source>
        <dbReference type="EMBL" id="KAE9635596.1"/>
    </source>
</evidence>
<dbReference type="Proteomes" id="UP000483018">
    <property type="component" value="Unassembled WGS sequence"/>
</dbReference>
<dbReference type="EMBL" id="WSLF01000003">
    <property type="protein sequence ID" value="KAE9635596.1"/>
    <property type="molecule type" value="Genomic_DNA"/>
</dbReference>
<dbReference type="SUPFAM" id="SSF51735">
    <property type="entry name" value="NAD(P)-binding Rossmann-fold domains"/>
    <property type="match status" value="1"/>
</dbReference>
<dbReference type="RefSeq" id="WP_158739843.1">
    <property type="nucleotide sequence ID" value="NZ_JAFBEP010000001.1"/>
</dbReference>
<dbReference type="Gene3D" id="3.40.50.720">
    <property type="entry name" value="NAD(P)-binding Rossmann-like Domain"/>
    <property type="match status" value="1"/>
</dbReference>